<dbReference type="InterPro" id="IPR038396">
    <property type="entry name" value="SpoIIAA-like_sf"/>
</dbReference>
<sequence length="118" mass="14048">MFILEKRDGYYFAKVSGKLSHKDYIEDLIPKIESALADQTENKFIMDITEFEGWSEIRAAYDDFKTGIKHRKDFEKIAVIGDKRWEEFIIKTFGLFIKAKVKFFYTENNDEAENWITK</sequence>
<organism evidence="1 2">
    <name type="scientific">Francisella frigiditurris</name>
    <dbReference type="NCBI Taxonomy" id="1542390"/>
    <lineage>
        <taxon>Bacteria</taxon>
        <taxon>Pseudomonadati</taxon>
        <taxon>Pseudomonadota</taxon>
        <taxon>Gammaproteobacteria</taxon>
        <taxon>Thiotrichales</taxon>
        <taxon>Francisellaceae</taxon>
        <taxon>Francisella</taxon>
    </lineage>
</organism>
<dbReference type="KEGG" id="frc:KX01_12"/>
<accession>A0A1J0KUB3</accession>
<dbReference type="SUPFAM" id="SSF52091">
    <property type="entry name" value="SpoIIaa-like"/>
    <property type="match status" value="1"/>
</dbReference>
<evidence type="ECO:0000313" key="2">
    <source>
        <dbReference type="Proteomes" id="UP000182521"/>
    </source>
</evidence>
<keyword evidence="2" id="KW-1185">Reference proteome</keyword>
<dbReference type="InterPro" id="IPR021866">
    <property type="entry name" value="SpoIIAA-like"/>
</dbReference>
<protein>
    <recommendedName>
        <fullName evidence="3">SpoIIAA-like family protein</fullName>
    </recommendedName>
</protein>
<gene>
    <name evidence="1" type="ORF">KX01_12</name>
</gene>
<dbReference type="EMBL" id="CP009654">
    <property type="protein sequence ID" value="APC97271.1"/>
    <property type="molecule type" value="Genomic_DNA"/>
</dbReference>
<dbReference type="Gene3D" id="3.40.50.10600">
    <property type="entry name" value="SpoIIaa-like domains"/>
    <property type="match status" value="1"/>
</dbReference>
<reference evidence="2" key="1">
    <citation type="submission" date="2014-10" db="EMBL/GenBank/DDBJ databases">
        <authorList>
            <person name="Kuske C.R."/>
            <person name="Challacombe J.F."/>
            <person name="Daligault H.E."/>
            <person name="Davenport K.W."/>
            <person name="Johnson S.L."/>
            <person name="Siddaramappa S."/>
            <person name="Petersen J.M."/>
        </authorList>
    </citation>
    <scope>NUCLEOTIDE SEQUENCE [LARGE SCALE GENOMIC DNA]</scope>
    <source>
        <strain evidence="2">CA97-1460</strain>
    </source>
</reference>
<dbReference type="OrthoDB" id="555504at2"/>
<dbReference type="Proteomes" id="UP000182521">
    <property type="component" value="Chromosome"/>
</dbReference>
<evidence type="ECO:0000313" key="1">
    <source>
        <dbReference type="EMBL" id="APC97271.1"/>
    </source>
</evidence>
<dbReference type="Pfam" id="PF11964">
    <property type="entry name" value="SpoIIAA-like"/>
    <property type="match status" value="1"/>
</dbReference>
<dbReference type="RefSeq" id="WP_071663054.1">
    <property type="nucleotide sequence ID" value="NZ_CP009654.1"/>
</dbReference>
<evidence type="ECO:0008006" key="3">
    <source>
        <dbReference type="Google" id="ProtNLM"/>
    </source>
</evidence>
<dbReference type="InterPro" id="IPR036513">
    <property type="entry name" value="STAS_dom_sf"/>
</dbReference>
<proteinExistence type="predicted"/>
<dbReference type="AlphaFoldDB" id="A0A1J0KUB3"/>
<name>A0A1J0KUB3_9GAMM</name>